<dbReference type="AlphaFoldDB" id="A0A5N5CYY8"/>
<dbReference type="OrthoDB" id="5392447at2759"/>
<dbReference type="EMBL" id="VCHE01000130">
    <property type="protein sequence ID" value="KAB2570580.1"/>
    <property type="molecule type" value="Genomic_DNA"/>
</dbReference>
<gene>
    <name evidence="1" type="ORF">DBV05_g10746</name>
</gene>
<evidence type="ECO:0000313" key="1">
    <source>
        <dbReference type="EMBL" id="KAB2570580.1"/>
    </source>
</evidence>
<organism evidence="1 2">
    <name type="scientific">Lasiodiplodia theobromae</name>
    <dbReference type="NCBI Taxonomy" id="45133"/>
    <lineage>
        <taxon>Eukaryota</taxon>
        <taxon>Fungi</taxon>
        <taxon>Dikarya</taxon>
        <taxon>Ascomycota</taxon>
        <taxon>Pezizomycotina</taxon>
        <taxon>Dothideomycetes</taxon>
        <taxon>Dothideomycetes incertae sedis</taxon>
        <taxon>Botryosphaeriales</taxon>
        <taxon>Botryosphaeriaceae</taxon>
        <taxon>Lasiodiplodia</taxon>
    </lineage>
</organism>
<dbReference type="Proteomes" id="UP000325902">
    <property type="component" value="Unassembled WGS sequence"/>
</dbReference>
<dbReference type="InterPro" id="IPR022085">
    <property type="entry name" value="OpdG"/>
</dbReference>
<protein>
    <submittedName>
        <fullName evidence="1">Uncharacterized protein</fullName>
    </submittedName>
</protein>
<evidence type="ECO:0000313" key="2">
    <source>
        <dbReference type="Proteomes" id="UP000325902"/>
    </source>
</evidence>
<comment type="caution">
    <text evidence="1">The sequence shown here is derived from an EMBL/GenBank/DDBJ whole genome shotgun (WGS) entry which is preliminary data.</text>
</comment>
<dbReference type="InterPro" id="IPR053204">
    <property type="entry name" value="Oxopyrrolidines_Biosynth-assoc"/>
</dbReference>
<name>A0A5N5CYY8_9PEZI</name>
<proteinExistence type="predicted"/>
<keyword evidence="2" id="KW-1185">Reference proteome</keyword>
<dbReference type="Pfam" id="PF12311">
    <property type="entry name" value="DUF3632"/>
    <property type="match status" value="1"/>
</dbReference>
<accession>A0A5N5CYY8</accession>
<sequence length="264" mass="29503">MSKAWFKAKCAVRFGALPSHARPIHELFTGAKSSSAAAEQLASSNLKHHDDTDWRLWQLIFDAAEELPQHHGAIIDLVLALQTEHDTQKPDDAGLEAWMKSFGGNYRDRLDLLWAWRGGGWKKEPAPIVSDTRERLANFIVWSACLLESAFRQRFQMKALAWCDVAKVLEAETESYGGELGLDVAVMAQWILHAPCLRTTEGEESDRGAKCLHAQKGLWKGGAGFTLERWDFWKSRLNDCVQAGILPDETAEAVKAAVTKMNQS</sequence>
<dbReference type="PANTHER" id="PTHR38797">
    <property type="entry name" value="NUCLEAR PORE COMPLEX PROTEIN NUP85-RELATED"/>
    <property type="match status" value="1"/>
</dbReference>
<reference evidence="1 2" key="1">
    <citation type="journal article" date="2019" name="Sci. Rep.">
        <title>A multi-omics analysis of the grapevine pathogen Lasiodiplodia theobromae reveals that temperature affects the expression of virulence- and pathogenicity-related genes.</title>
        <authorList>
            <person name="Felix C."/>
            <person name="Meneses R."/>
            <person name="Goncalves M.F.M."/>
            <person name="Tilleman L."/>
            <person name="Duarte A.S."/>
            <person name="Jorrin-Novo J.V."/>
            <person name="Van de Peer Y."/>
            <person name="Deforce D."/>
            <person name="Van Nieuwerburgh F."/>
            <person name="Esteves A.C."/>
            <person name="Alves A."/>
        </authorList>
    </citation>
    <scope>NUCLEOTIDE SEQUENCE [LARGE SCALE GENOMIC DNA]</scope>
    <source>
        <strain evidence="1 2">LA-SOL3</strain>
    </source>
</reference>
<dbReference type="PANTHER" id="PTHR38797:SF4">
    <property type="entry name" value="NUCLEAR PORE COMPLEX PROTEIN NUP85"/>
    <property type="match status" value="1"/>
</dbReference>